<dbReference type="InterPro" id="IPR004401">
    <property type="entry name" value="YbaB/EbfC"/>
</dbReference>
<dbReference type="Gene3D" id="3.30.1310.10">
    <property type="entry name" value="Nucleoid-associated protein YbaB-like domain"/>
    <property type="match status" value="1"/>
</dbReference>
<proteinExistence type="predicted"/>
<protein>
    <submittedName>
        <fullName evidence="2">YbaB/EbfC family nucleoid-associated protein</fullName>
    </submittedName>
</protein>
<dbReference type="Pfam" id="PF02575">
    <property type="entry name" value="YbaB_DNA_bd"/>
    <property type="match status" value="1"/>
</dbReference>
<feature type="coiled-coil region" evidence="1">
    <location>
        <begin position="5"/>
        <end position="32"/>
    </location>
</feature>
<dbReference type="EMBL" id="JBHTEE010000001">
    <property type="protein sequence ID" value="MFC7606297.1"/>
    <property type="molecule type" value="Genomic_DNA"/>
</dbReference>
<comment type="caution">
    <text evidence="2">The sequence shown here is derived from an EMBL/GenBank/DDBJ whole genome shotgun (WGS) entry which is preliminary data.</text>
</comment>
<dbReference type="InterPro" id="IPR036894">
    <property type="entry name" value="YbaB-like_sf"/>
</dbReference>
<gene>
    <name evidence="2" type="ORF">ACFQVD_39975</name>
</gene>
<sequence>MDEFRVAFEELAEEYTRQAEQLREMYAKLGELTATAQSDDHMVTVTVGLNGQIRSIEFDPRVYRKLSPSELSQSIIEQIGLAVGEVSERTRELMEPFAPEGLPFDELFGEQASFESFLPANLPSEERR</sequence>
<evidence type="ECO:0000313" key="3">
    <source>
        <dbReference type="Proteomes" id="UP001596514"/>
    </source>
</evidence>
<keyword evidence="1" id="KW-0175">Coiled coil</keyword>
<dbReference type="SUPFAM" id="SSF82607">
    <property type="entry name" value="YbaB-like"/>
    <property type="match status" value="1"/>
</dbReference>
<reference evidence="3" key="1">
    <citation type="journal article" date="2019" name="Int. J. Syst. Evol. Microbiol.">
        <title>The Global Catalogue of Microorganisms (GCM) 10K type strain sequencing project: providing services to taxonomists for standard genome sequencing and annotation.</title>
        <authorList>
            <consortium name="The Broad Institute Genomics Platform"/>
            <consortium name="The Broad Institute Genome Sequencing Center for Infectious Disease"/>
            <person name="Wu L."/>
            <person name="Ma J."/>
        </authorList>
    </citation>
    <scope>NUCLEOTIDE SEQUENCE [LARGE SCALE GENOMIC DNA]</scope>
    <source>
        <strain evidence="3">JCM 10083</strain>
    </source>
</reference>
<accession>A0ABW2TCM4</accession>
<dbReference type="RefSeq" id="WP_343976824.1">
    <property type="nucleotide sequence ID" value="NZ_BAAAGK010000143.1"/>
</dbReference>
<keyword evidence="3" id="KW-1185">Reference proteome</keyword>
<organism evidence="2 3">
    <name type="scientific">Streptosporangium amethystogenes subsp. fukuiense</name>
    <dbReference type="NCBI Taxonomy" id="698418"/>
    <lineage>
        <taxon>Bacteria</taxon>
        <taxon>Bacillati</taxon>
        <taxon>Actinomycetota</taxon>
        <taxon>Actinomycetes</taxon>
        <taxon>Streptosporangiales</taxon>
        <taxon>Streptosporangiaceae</taxon>
        <taxon>Streptosporangium</taxon>
    </lineage>
</organism>
<name>A0ABW2TCM4_9ACTN</name>
<evidence type="ECO:0000256" key="1">
    <source>
        <dbReference type="SAM" id="Coils"/>
    </source>
</evidence>
<evidence type="ECO:0000313" key="2">
    <source>
        <dbReference type="EMBL" id="MFC7606297.1"/>
    </source>
</evidence>
<dbReference type="Proteomes" id="UP001596514">
    <property type="component" value="Unassembled WGS sequence"/>
</dbReference>